<dbReference type="NCBIfam" id="TIGR01777">
    <property type="entry name" value="yfcH"/>
    <property type="match status" value="1"/>
</dbReference>
<evidence type="ECO:0000313" key="5">
    <source>
        <dbReference type="Proteomes" id="UP000184315"/>
    </source>
</evidence>
<feature type="domain" description="DUF1731" evidence="3">
    <location>
        <begin position="258"/>
        <end position="304"/>
    </location>
</feature>
<evidence type="ECO:0000259" key="2">
    <source>
        <dbReference type="Pfam" id="PF01370"/>
    </source>
</evidence>
<evidence type="ECO:0008006" key="6">
    <source>
        <dbReference type="Google" id="ProtNLM"/>
    </source>
</evidence>
<reference evidence="5" key="1">
    <citation type="submission" date="2015-10" db="EMBL/GenBank/DDBJ databases">
        <authorList>
            <person name="Regsiter A."/>
            <person name="william w."/>
        </authorList>
    </citation>
    <scope>NUCLEOTIDE SEQUENCE [LARGE SCALE GENOMIC DNA]</scope>
</reference>
<dbReference type="InterPro" id="IPR036291">
    <property type="entry name" value="NAD(P)-bd_dom_sf"/>
</dbReference>
<dbReference type="InterPro" id="IPR001509">
    <property type="entry name" value="Epimerase_deHydtase"/>
</dbReference>
<dbReference type="EMBL" id="CZDF01000154">
    <property type="protein sequence ID" value="CUR32504.1"/>
    <property type="molecule type" value="Genomic_DNA"/>
</dbReference>
<gene>
    <name evidence="4" type="ORF">PL9214490051</name>
</gene>
<dbReference type="SUPFAM" id="SSF51735">
    <property type="entry name" value="NAD(P)-binding Rossmann-fold domains"/>
    <property type="match status" value="1"/>
</dbReference>
<dbReference type="STRING" id="671072.PL9214490051"/>
<dbReference type="PANTHER" id="PTHR11092">
    <property type="entry name" value="SUGAR NUCLEOTIDE EPIMERASE RELATED"/>
    <property type="match status" value="1"/>
</dbReference>
<dbReference type="Proteomes" id="UP000184315">
    <property type="component" value="Unassembled WGS sequence"/>
</dbReference>
<proteinExistence type="inferred from homology"/>
<dbReference type="CDD" id="cd05242">
    <property type="entry name" value="SDR_a8"/>
    <property type="match status" value="1"/>
</dbReference>
<dbReference type="Pfam" id="PF08338">
    <property type="entry name" value="DUF1731"/>
    <property type="match status" value="1"/>
</dbReference>
<comment type="similarity">
    <text evidence="1">Belongs to the NAD(P)-dependent epimerase/dehydratase family. SDR39U1 subfamily.</text>
</comment>
<keyword evidence="5" id="KW-1185">Reference proteome</keyword>
<accession>A0A1J1LJ14</accession>
<dbReference type="Pfam" id="PF01370">
    <property type="entry name" value="Epimerase"/>
    <property type="match status" value="1"/>
</dbReference>
<name>A0A1J1LJ14_9CYAN</name>
<dbReference type="OrthoDB" id="9801773at2"/>
<dbReference type="AlphaFoldDB" id="A0A1J1LJ14"/>
<sequence>MKVAVTGATGFVGSRLVERLQEDGHSVLVLTRNPERAKRVFPSSVSSQLEIVGYTPTKSGAWQQAISGCDGVVNLAGAGIADERWTPQRKQEILESRSTATQKLVEAIAQANSKPSVLVSASAVGYYGSSETALFDENSPSGRDFLANVCLAWEAAAQQVQEVGTRLVILRLGIVLGMGGALGKMLTPFKLFAGGPLGSGHQWFSWIHREDLVNLILFSLTNSQVEGVLNATAPNPVKMDQLCHALGEVLHRPSWLPVPDFALEMLLGDAAQVILQGQQVIPKRTLSYNFNYQYPTVKPALEEILSSS</sequence>
<dbReference type="PANTHER" id="PTHR11092:SF0">
    <property type="entry name" value="EPIMERASE FAMILY PROTEIN SDR39U1"/>
    <property type="match status" value="1"/>
</dbReference>
<protein>
    <recommendedName>
        <fullName evidence="6">TIGR01777 family protein</fullName>
    </recommendedName>
</protein>
<dbReference type="Gene3D" id="3.40.50.720">
    <property type="entry name" value="NAD(P)-binding Rossmann-like Domain"/>
    <property type="match status" value="1"/>
</dbReference>
<organism evidence="4 5">
    <name type="scientific">Planktothrix tepida PCC 9214</name>
    <dbReference type="NCBI Taxonomy" id="671072"/>
    <lineage>
        <taxon>Bacteria</taxon>
        <taxon>Bacillati</taxon>
        <taxon>Cyanobacteriota</taxon>
        <taxon>Cyanophyceae</taxon>
        <taxon>Oscillatoriophycideae</taxon>
        <taxon>Oscillatoriales</taxon>
        <taxon>Microcoleaceae</taxon>
        <taxon>Planktothrix</taxon>
    </lineage>
</organism>
<dbReference type="RefSeq" id="WP_072719241.1">
    <property type="nucleotide sequence ID" value="NZ_LN889801.1"/>
</dbReference>
<feature type="domain" description="NAD-dependent epimerase/dehydratase" evidence="2">
    <location>
        <begin position="3"/>
        <end position="224"/>
    </location>
</feature>
<evidence type="ECO:0000313" key="4">
    <source>
        <dbReference type="EMBL" id="CUR32504.1"/>
    </source>
</evidence>
<dbReference type="InterPro" id="IPR013549">
    <property type="entry name" value="DUF1731"/>
</dbReference>
<evidence type="ECO:0000256" key="1">
    <source>
        <dbReference type="ARBA" id="ARBA00009353"/>
    </source>
</evidence>
<dbReference type="InterPro" id="IPR010099">
    <property type="entry name" value="SDR39U1"/>
</dbReference>
<evidence type="ECO:0000259" key="3">
    <source>
        <dbReference type="Pfam" id="PF08338"/>
    </source>
</evidence>